<gene>
    <name evidence="3" type="ORF">V8G54_031693</name>
</gene>
<dbReference type="GO" id="GO:0051747">
    <property type="term" value="F:cytosine C-5 DNA demethylase activity"/>
    <property type="evidence" value="ECO:0007669"/>
    <property type="project" value="TreeGrafter"/>
</dbReference>
<dbReference type="Proteomes" id="UP001374535">
    <property type="component" value="Chromosome 10"/>
</dbReference>
<name>A0AAQ3RI56_VIGMU</name>
<organism evidence="3 4">
    <name type="scientific">Vigna mungo</name>
    <name type="common">Black gram</name>
    <name type="synonym">Phaseolus mungo</name>
    <dbReference type="NCBI Taxonomy" id="3915"/>
    <lineage>
        <taxon>Eukaryota</taxon>
        <taxon>Viridiplantae</taxon>
        <taxon>Streptophyta</taxon>
        <taxon>Embryophyta</taxon>
        <taxon>Tracheophyta</taxon>
        <taxon>Spermatophyta</taxon>
        <taxon>Magnoliopsida</taxon>
        <taxon>eudicotyledons</taxon>
        <taxon>Gunneridae</taxon>
        <taxon>Pentapetalae</taxon>
        <taxon>rosids</taxon>
        <taxon>fabids</taxon>
        <taxon>Fabales</taxon>
        <taxon>Fabaceae</taxon>
        <taxon>Papilionoideae</taxon>
        <taxon>50 kb inversion clade</taxon>
        <taxon>NPAAA clade</taxon>
        <taxon>indigoferoid/millettioid clade</taxon>
        <taxon>Phaseoleae</taxon>
        <taxon>Vigna</taxon>
    </lineage>
</organism>
<dbReference type="EMBL" id="CP144691">
    <property type="protein sequence ID" value="WVY92605.1"/>
    <property type="molecule type" value="Genomic_DNA"/>
</dbReference>
<evidence type="ECO:0000313" key="4">
    <source>
        <dbReference type="Proteomes" id="UP001374535"/>
    </source>
</evidence>
<evidence type="ECO:0000256" key="2">
    <source>
        <dbReference type="PIRSR" id="PIRSR632852-1"/>
    </source>
</evidence>
<evidence type="ECO:0000313" key="3">
    <source>
        <dbReference type="EMBL" id="WVY92605.1"/>
    </source>
</evidence>
<dbReference type="AlphaFoldDB" id="A0AAQ3RI56"/>
<sequence length="108" mass="12349">MNIFPSSMNVLKLKAVPNENPKENVKRETVDLGNGSDVVYIQRLIPSDQSWKWFQYLDEHIPWTRPTIRVFGKSFLQVHIIPSFLSNSTHPGTSDSTKISSFGVYPLE</sequence>
<comment type="similarity">
    <text evidence="1">Belongs to the alkB family.</text>
</comment>
<accession>A0AAQ3RI56</accession>
<keyword evidence="4" id="KW-1185">Reference proteome</keyword>
<dbReference type="GO" id="GO:0006307">
    <property type="term" value="P:DNA alkylation repair"/>
    <property type="evidence" value="ECO:0007669"/>
    <property type="project" value="TreeGrafter"/>
</dbReference>
<dbReference type="Gene3D" id="2.60.120.590">
    <property type="entry name" value="Alpha-ketoglutarate-dependent dioxygenase AlkB-like"/>
    <property type="match status" value="1"/>
</dbReference>
<proteinExistence type="inferred from homology"/>
<dbReference type="InterPro" id="IPR037151">
    <property type="entry name" value="AlkB-like_sf"/>
</dbReference>
<feature type="binding site" evidence="2">
    <location>
        <begin position="71"/>
        <end position="73"/>
    </location>
    <ligand>
        <name>substrate</name>
    </ligand>
</feature>
<evidence type="ECO:0000256" key="1">
    <source>
        <dbReference type="ARBA" id="ARBA00007879"/>
    </source>
</evidence>
<dbReference type="PANTHER" id="PTHR31573">
    <property type="entry name" value="ALPHA-KETOGLUTARATE-DEPENDENT DIOXYGENASE ALKB HOMOLOG 2"/>
    <property type="match status" value="1"/>
</dbReference>
<reference evidence="3 4" key="1">
    <citation type="journal article" date="2023" name="Life. Sci Alliance">
        <title>Evolutionary insights into 3D genome organization and epigenetic landscape of Vigna mungo.</title>
        <authorList>
            <person name="Junaid A."/>
            <person name="Singh B."/>
            <person name="Bhatia S."/>
        </authorList>
    </citation>
    <scope>NUCLEOTIDE SEQUENCE [LARGE SCALE GENOMIC DNA]</scope>
    <source>
        <strain evidence="3">Urdbean</strain>
    </source>
</reference>
<protein>
    <submittedName>
        <fullName evidence="3">Uncharacterized protein</fullName>
    </submittedName>
</protein>
<dbReference type="GO" id="GO:0035516">
    <property type="term" value="F:broad specificity oxidative DNA demethylase activity"/>
    <property type="evidence" value="ECO:0007669"/>
    <property type="project" value="TreeGrafter"/>
</dbReference>
<dbReference type="PANTHER" id="PTHR31573:SF1">
    <property type="entry name" value="DNA OXIDATIVE DEMETHYLASE ALKBH2"/>
    <property type="match status" value="1"/>
</dbReference>
<dbReference type="SUPFAM" id="SSF51197">
    <property type="entry name" value="Clavaminate synthase-like"/>
    <property type="match status" value="1"/>
</dbReference>
<dbReference type="InterPro" id="IPR032852">
    <property type="entry name" value="ALKBH2"/>
</dbReference>
<dbReference type="GO" id="GO:0008198">
    <property type="term" value="F:ferrous iron binding"/>
    <property type="evidence" value="ECO:0007669"/>
    <property type="project" value="TreeGrafter"/>
</dbReference>